<dbReference type="RefSeq" id="WP_138658478.1">
    <property type="nucleotide sequence ID" value="NZ_VATY01000002.1"/>
</dbReference>
<dbReference type="Gene3D" id="1.10.1740.10">
    <property type="match status" value="1"/>
</dbReference>
<dbReference type="GO" id="GO:0003677">
    <property type="term" value="F:DNA binding"/>
    <property type="evidence" value="ECO:0007669"/>
    <property type="project" value="InterPro"/>
</dbReference>
<dbReference type="EMBL" id="VATY01000002">
    <property type="protein sequence ID" value="TMM57459.1"/>
    <property type="molecule type" value="Genomic_DNA"/>
</dbReference>
<dbReference type="OrthoDB" id="9795666at2"/>
<organism evidence="7 8">
    <name type="scientific">Maribacter algarum</name>
    <name type="common">ex Zhang et al. 2020</name>
    <dbReference type="NCBI Taxonomy" id="2578118"/>
    <lineage>
        <taxon>Bacteria</taxon>
        <taxon>Pseudomonadati</taxon>
        <taxon>Bacteroidota</taxon>
        <taxon>Flavobacteriia</taxon>
        <taxon>Flavobacteriales</taxon>
        <taxon>Flavobacteriaceae</taxon>
        <taxon>Maribacter</taxon>
    </lineage>
</organism>
<evidence type="ECO:0000313" key="7">
    <source>
        <dbReference type="EMBL" id="TMM57459.1"/>
    </source>
</evidence>
<evidence type="ECO:0000259" key="5">
    <source>
        <dbReference type="Pfam" id="PF04542"/>
    </source>
</evidence>
<dbReference type="Pfam" id="PF08281">
    <property type="entry name" value="Sigma70_r4_2"/>
    <property type="match status" value="1"/>
</dbReference>
<sequence length="270" mass="31611">MKTRINKKRKPSKTKSNVDSDFIAFQAQLESYLYRLSANKEDAKDLVQETYIRVKQKFDTFKGNSTFKTWCFSIATNLARDNQRVKNRWKLEVQDDCKNASLSIPKHQQKIISAFENQAEQQFEIAEHINYCFTCIAKNLNLEEQIAVILKEFYQFGRAEIAEILGKTEGVIKHLLFNGRKELQIKYEQRCALINKKGVCYQCAELNDFLQVKPNSQEKIKKLKLKERNNSETNLDFRFNLINQINPLNSKASELEDTILQILREVIDDK</sequence>
<dbReference type="Gene3D" id="1.10.10.10">
    <property type="entry name" value="Winged helix-like DNA-binding domain superfamily/Winged helix DNA-binding domain"/>
    <property type="match status" value="1"/>
</dbReference>
<evidence type="ECO:0000256" key="1">
    <source>
        <dbReference type="ARBA" id="ARBA00010641"/>
    </source>
</evidence>
<dbReference type="AlphaFoldDB" id="A0A5S3PS52"/>
<dbReference type="GO" id="GO:0016987">
    <property type="term" value="F:sigma factor activity"/>
    <property type="evidence" value="ECO:0007669"/>
    <property type="project" value="UniProtKB-KW"/>
</dbReference>
<accession>A0A5S3PS52</accession>
<reference evidence="7 8" key="1">
    <citation type="submission" date="2019-05" db="EMBL/GenBank/DDBJ databases">
        <authorList>
            <person name="Zhang J.-Y."/>
            <person name="Feg X."/>
            <person name="Du Z.-J."/>
        </authorList>
    </citation>
    <scope>NUCLEOTIDE SEQUENCE [LARGE SCALE GENOMIC DNA]</scope>
    <source>
        <strain evidence="7 8">RZ26</strain>
    </source>
</reference>
<dbReference type="PANTHER" id="PTHR43133:SF60">
    <property type="entry name" value="RNA POLYMERASE SIGMA FACTOR SIGV"/>
    <property type="match status" value="1"/>
</dbReference>
<dbReference type="InterPro" id="IPR007627">
    <property type="entry name" value="RNA_pol_sigma70_r2"/>
</dbReference>
<evidence type="ECO:0000256" key="4">
    <source>
        <dbReference type="ARBA" id="ARBA00023163"/>
    </source>
</evidence>
<evidence type="ECO:0000313" key="8">
    <source>
        <dbReference type="Proteomes" id="UP000310314"/>
    </source>
</evidence>
<protein>
    <submittedName>
        <fullName evidence="7">Sigma-70 family RNA polymerase sigma factor</fullName>
    </submittedName>
</protein>
<keyword evidence="3" id="KW-0731">Sigma factor</keyword>
<dbReference type="Proteomes" id="UP000310314">
    <property type="component" value="Unassembled WGS sequence"/>
</dbReference>
<dbReference type="Pfam" id="PF04542">
    <property type="entry name" value="Sigma70_r2"/>
    <property type="match status" value="1"/>
</dbReference>
<dbReference type="InterPro" id="IPR036388">
    <property type="entry name" value="WH-like_DNA-bd_sf"/>
</dbReference>
<dbReference type="InterPro" id="IPR013249">
    <property type="entry name" value="RNA_pol_sigma70_r4_t2"/>
</dbReference>
<feature type="domain" description="RNA polymerase sigma-70 region 2" evidence="5">
    <location>
        <begin position="25"/>
        <end position="87"/>
    </location>
</feature>
<proteinExistence type="inferred from homology"/>
<dbReference type="PANTHER" id="PTHR43133">
    <property type="entry name" value="RNA POLYMERASE ECF-TYPE SIGMA FACTO"/>
    <property type="match status" value="1"/>
</dbReference>
<dbReference type="InterPro" id="IPR039425">
    <property type="entry name" value="RNA_pol_sigma-70-like"/>
</dbReference>
<evidence type="ECO:0000256" key="2">
    <source>
        <dbReference type="ARBA" id="ARBA00023015"/>
    </source>
</evidence>
<keyword evidence="8" id="KW-1185">Reference proteome</keyword>
<comment type="similarity">
    <text evidence="1">Belongs to the sigma-70 factor family. ECF subfamily.</text>
</comment>
<dbReference type="GO" id="GO:0006352">
    <property type="term" value="P:DNA-templated transcription initiation"/>
    <property type="evidence" value="ECO:0007669"/>
    <property type="project" value="InterPro"/>
</dbReference>
<name>A0A5S3PS52_9FLAO</name>
<dbReference type="SUPFAM" id="SSF88946">
    <property type="entry name" value="Sigma2 domain of RNA polymerase sigma factors"/>
    <property type="match status" value="1"/>
</dbReference>
<dbReference type="SUPFAM" id="SSF88659">
    <property type="entry name" value="Sigma3 and sigma4 domains of RNA polymerase sigma factors"/>
    <property type="match status" value="1"/>
</dbReference>
<evidence type="ECO:0000259" key="6">
    <source>
        <dbReference type="Pfam" id="PF08281"/>
    </source>
</evidence>
<keyword evidence="4" id="KW-0804">Transcription</keyword>
<comment type="caution">
    <text evidence="7">The sequence shown here is derived from an EMBL/GenBank/DDBJ whole genome shotgun (WGS) entry which is preliminary data.</text>
</comment>
<evidence type="ECO:0000256" key="3">
    <source>
        <dbReference type="ARBA" id="ARBA00023082"/>
    </source>
</evidence>
<dbReference type="InterPro" id="IPR013324">
    <property type="entry name" value="RNA_pol_sigma_r3/r4-like"/>
</dbReference>
<keyword evidence="2" id="KW-0805">Transcription regulation</keyword>
<feature type="domain" description="RNA polymerase sigma factor 70 region 4 type 2" evidence="6">
    <location>
        <begin position="139"/>
        <end position="183"/>
    </location>
</feature>
<gene>
    <name evidence="7" type="ORF">FEE95_13315</name>
</gene>
<dbReference type="InterPro" id="IPR013325">
    <property type="entry name" value="RNA_pol_sigma_r2"/>
</dbReference>
<dbReference type="InterPro" id="IPR014284">
    <property type="entry name" value="RNA_pol_sigma-70_dom"/>
</dbReference>
<dbReference type="NCBIfam" id="TIGR02937">
    <property type="entry name" value="sigma70-ECF"/>
    <property type="match status" value="1"/>
</dbReference>